<dbReference type="PANTHER" id="PTHR10963">
    <property type="entry name" value="GLYCOSYL HYDROLASE-RELATED"/>
    <property type="match status" value="1"/>
</dbReference>
<feature type="region of interest" description="Disordered" evidence="2">
    <location>
        <begin position="211"/>
        <end position="231"/>
    </location>
</feature>
<dbReference type="STRING" id="1328313.DS2_13754"/>
<dbReference type="PROSITE" id="PS51257">
    <property type="entry name" value="PROKAR_LIPOPROTEIN"/>
    <property type="match status" value="1"/>
</dbReference>
<dbReference type="GO" id="GO:0005975">
    <property type="term" value="P:carbohydrate metabolic process"/>
    <property type="evidence" value="ECO:0007669"/>
    <property type="project" value="InterPro"/>
</dbReference>
<feature type="chain" id="PRO_5004901301" evidence="3">
    <location>
        <begin position="33"/>
        <end position="324"/>
    </location>
</feature>
<dbReference type="Proteomes" id="UP000019276">
    <property type="component" value="Unassembled WGS sequence"/>
</dbReference>
<dbReference type="SUPFAM" id="SSF49899">
    <property type="entry name" value="Concanavalin A-like lectins/glucanases"/>
    <property type="match status" value="1"/>
</dbReference>
<keyword evidence="5" id="KW-0378">Hydrolase</keyword>
<protein>
    <submittedName>
        <fullName evidence="5">Glycoside hydrolase</fullName>
    </submittedName>
</protein>
<evidence type="ECO:0000256" key="1">
    <source>
        <dbReference type="ARBA" id="ARBA00006865"/>
    </source>
</evidence>
<organism evidence="5 6">
    <name type="scientific">Catenovulum agarivorans DS-2</name>
    <dbReference type="NCBI Taxonomy" id="1328313"/>
    <lineage>
        <taxon>Bacteria</taxon>
        <taxon>Pseudomonadati</taxon>
        <taxon>Pseudomonadota</taxon>
        <taxon>Gammaproteobacteria</taxon>
        <taxon>Alteromonadales</taxon>
        <taxon>Alteromonadaceae</taxon>
        <taxon>Catenovulum</taxon>
    </lineage>
</organism>
<evidence type="ECO:0000256" key="2">
    <source>
        <dbReference type="SAM" id="MobiDB-lite"/>
    </source>
</evidence>
<proteinExistence type="inferred from homology"/>
<keyword evidence="6" id="KW-1185">Reference proteome</keyword>
<feature type="domain" description="GH16" evidence="4">
    <location>
        <begin position="44"/>
        <end position="324"/>
    </location>
</feature>
<gene>
    <name evidence="5" type="ORF">DS2_13754</name>
</gene>
<evidence type="ECO:0000313" key="6">
    <source>
        <dbReference type="Proteomes" id="UP000019276"/>
    </source>
</evidence>
<name>W7QVA6_9ALTE</name>
<evidence type="ECO:0000313" key="5">
    <source>
        <dbReference type="EMBL" id="EWH09230.1"/>
    </source>
</evidence>
<dbReference type="InterPro" id="IPR013320">
    <property type="entry name" value="ConA-like_dom_sf"/>
</dbReference>
<dbReference type="PROSITE" id="PS51762">
    <property type="entry name" value="GH16_2"/>
    <property type="match status" value="1"/>
</dbReference>
<dbReference type="eggNOG" id="COG2273">
    <property type="taxonomic scope" value="Bacteria"/>
</dbReference>
<reference evidence="5 6" key="1">
    <citation type="journal article" date="2014" name="Genome Announc.">
        <title>Draft Genome Sequence of the Agar-Degrading Bacterium Catenovulum sp. Strain DS-2, Isolated from Intestines of Haliotis diversicolor.</title>
        <authorList>
            <person name="Shan D."/>
            <person name="Li X."/>
            <person name="Gu Z."/>
            <person name="Wei G."/>
            <person name="Gao Z."/>
            <person name="Shao Z."/>
        </authorList>
    </citation>
    <scope>NUCLEOTIDE SEQUENCE [LARGE SCALE GENOMIC DNA]</scope>
    <source>
        <strain evidence="5 6">DS-2</strain>
    </source>
</reference>
<dbReference type="GO" id="GO:0004553">
    <property type="term" value="F:hydrolase activity, hydrolyzing O-glycosyl compounds"/>
    <property type="evidence" value="ECO:0007669"/>
    <property type="project" value="InterPro"/>
</dbReference>
<dbReference type="InterPro" id="IPR000757">
    <property type="entry name" value="Beta-glucanase-like"/>
</dbReference>
<dbReference type="EMBL" id="ARZY01000027">
    <property type="protein sequence ID" value="EWH09230.1"/>
    <property type="molecule type" value="Genomic_DNA"/>
</dbReference>
<comment type="caution">
    <text evidence="5">The sequence shown here is derived from an EMBL/GenBank/DDBJ whole genome shotgun (WGS) entry which is preliminary data.</text>
</comment>
<dbReference type="PANTHER" id="PTHR10963:SF55">
    <property type="entry name" value="GLYCOSIDE HYDROLASE FAMILY 16 PROTEIN"/>
    <property type="match status" value="1"/>
</dbReference>
<dbReference type="Pfam" id="PF00722">
    <property type="entry name" value="Glyco_hydro_16"/>
    <property type="match status" value="1"/>
</dbReference>
<dbReference type="Gene3D" id="2.60.120.200">
    <property type="match status" value="1"/>
</dbReference>
<feature type="signal peptide" evidence="3">
    <location>
        <begin position="1"/>
        <end position="32"/>
    </location>
</feature>
<evidence type="ECO:0000256" key="3">
    <source>
        <dbReference type="SAM" id="SignalP"/>
    </source>
</evidence>
<dbReference type="InterPro" id="IPR050546">
    <property type="entry name" value="Glycosyl_Hydrlase_16"/>
</dbReference>
<sequence length="324" mass="37015">MNKSKRVKVMSNKILFKSLASACFAASLTACGSNNISTEIDPTSDLKVKPYQTDALAGYKLTWSDEFSGNAVDEIKWHYRLDCKHWSQQKAENNTVSGGLLRIHLRKETVECPQNHWLQPGQQEGDEPAGVVQYTGGGIISNKLFRYGYYEARLKTPKGAGWHTSFWMMKDLTVDKDPSDLEFDPLASKDITSHIELDPFENDSIDPQHYQTDAHQWKPEPGTEDPGRTQNKVGTKQIRFTDDTVFTDFHVYGLEFTPTHLRYFFDGKMVSETEFPASKYKHNDINIWLTGLGTFLGNTKAIDDSMLPEQIQVDYVRFFEKQFD</sequence>
<keyword evidence="3" id="KW-0732">Signal</keyword>
<dbReference type="AlphaFoldDB" id="W7QVA6"/>
<evidence type="ECO:0000259" key="4">
    <source>
        <dbReference type="PROSITE" id="PS51762"/>
    </source>
</evidence>
<accession>W7QVA6</accession>
<comment type="similarity">
    <text evidence="1">Belongs to the glycosyl hydrolase 16 family.</text>
</comment>